<evidence type="ECO:0000313" key="4">
    <source>
        <dbReference type="Proteomes" id="UP000738402"/>
    </source>
</evidence>
<comment type="caution">
    <text evidence="1">The sequence shown here is derived from an EMBL/GenBank/DDBJ whole genome shotgun (WGS) entry which is preliminary data.</text>
</comment>
<dbReference type="Proteomes" id="UP000697297">
    <property type="component" value="Unassembled WGS sequence"/>
</dbReference>
<dbReference type="EMBL" id="JAHLUN010000020">
    <property type="protein sequence ID" value="KAG7761778.1"/>
    <property type="molecule type" value="Genomic_DNA"/>
</dbReference>
<dbReference type="AlphaFoldDB" id="A0AAN6D0X0"/>
<evidence type="ECO:0000313" key="3">
    <source>
        <dbReference type="Proteomes" id="UP000697297"/>
    </source>
</evidence>
<organism evidence="1 4">
    <name type="scientific">Ogataea haglerorum</name>
    <dbReference type="NCBI Taxonomy" id="1937702"/>
    <lineage>
        <taxon>Eukaryota</taxon>
        <taxon>Fungi</taxon>
        <taxon>Dikarya</taxon>
        <taxon>Ascomycota</taxon>
        <taxon>Saccharomycotina</taxon>
        <taxon>Pichiomycetes</taxon>
        <taxon>Pichiales</taxon>
        <taxon>Pichiaceae</taxon>
        <taxon>Ogataea</taxon>
    </lineage>
</organism>
<sequence>MAAVEDPTEGPPVIWYSPPDVGNADAISAIDSATHMMPAMATRYTHVMPAAPVYAIEYHSVPATDGSSPSVENATANVVSIESPLLSSCLYPRARITASSWSTAWSRWSFECEITDWTRTSSTDRSKDIWREKARTGLKRFFTDEPHRSRTAA</sequence>
<proteinExistence type="predicted"/>
<evidence type="ECO:0000313" key="1">
    <source>
        <dbReference type="EMBL" id="KAG7724025.1"/>
    </source>
</evidence>
<keyword evidence="3" id="KW-1185">Reference proteome</keyword>
<gene>
    <name evidence="1" type="ORF">KL933_005168</name>
    <name evidence="2" type="ORF">KL946_005184</name>
</gene>
<protein>
    <submittedName>
        <fullName evidence="1">Uncharacterized protein</fullName>
    </submittedName>
</protein>
<reference evidence="1 3" key="1">
    <citation type="journal article" date="2021" name="G3 (Bethesda)">
        <title>Genomic diversity, chromosomal rearrangements, and interspecies hybridization in the ogataea polymorpha species complex.</title>
        <authorList>
            <person name="Hanson S.J."/>
            <person name="Cinneide E.O."/>
            <person name="Salzberg L.I."/>
            <person name="Wolfe K.H."/>
            <person name="McGowan J."/>
            <person name="Fitzpatrick D.A."/>
            <person name="Matlin K."/>
        </authorList>
    </citation>
    <scope>NUCLEOTIDE SEQUENCE</scope>
    <source>
        <strain evidence="2">81-436-3</strain>
        <strain evidence="1">83-405-1</strain>
    </source>
</reference>
<name>A0AAN6D0X0_9ASCO</name>
<evidence type="ECO:0000313" key="2">
    <source>
        <dbReference type="EMBL" id="KAG7761778.1"/>
    </source>
</evidence>
<dbReference type="EMBL" id="JAHLUH010000020">
    <property type="protein sequence ID" value="KAG7724025.1"/>
    <property type="molecule type" value="Genomic_DNA"/>
</dbReference>
<accession>A0AAN6D0X0</accession>
<dbReference type="Proteomes" id="UP000738402">
    <property type="component" value="Unassembled WGS sequence"/>
</dbReference>